<dbReference type="GO" id="GO:0004497">
    <property type="term" value="F:monooxygenase activity"/>
    <property type="evidence" value="ECO:0007669"/>
    <property type="project" value="UniProtKB-KW"/>
</dbReference>
<keyword evidence="5 7" id="KW-0503">Monooxygenase</keyword>
<dbReference type="STRING" id="1317117.ATO7_11048"/>
<evidence type="ECO:0000259" key="6">
    <source>
        <dbReference type="Pfam" id="PF01494"/>
    </source>
</evidence>
<comment type="caution">
    <text evidence="7">The sequence shown here is derived from an EMBL/GenBank/DDBJ whole genome shotgun (WGS) entry which is preliminary data.</text>
</comment>
<dbReference type="PRINTS" id="PR00420">
    <property type="entry name" value="RNGMNOXGNASE"/>
</dbReference>
<evidence type="ECO:0000256" key="3">
    <source>
        <dbReference type="ARBA" id="ARBA00022827"/>
    </source>
</evidence>
<dbReference type="InterPro" id="IPR036188">
    <property type="entry name" value="FAD/NAD-bd_sf"/>
</dbReference>
<protein>
    <submittedName>
        <fullName evidence="7">Monooxygenase</fullName>
    </submittedName>
</protein>
<name>A0A1Y1SBX2_9GAMM</name>
<dbReference type="Proteomes" id="UP000192342">
    <property type="component" value="Unassembled WGS sequence"/>
</dbReference>
<dbReference type="GO" id="GO:0071949">
    <property type="term" value="F:FAD binding"/>
    <property type="evidence" value="ECO:0007669"/>
    <property type="project" value="InterPro"/>
</dbReference>
<dbReference type="PANTHER" id="PTHR13789">
    <property type="entry name" value="MONOOXYGENASE"/>
    <property type="match status" value="1"/>
</dbReference>
<dbReference type="Gene3D" id="3.50.50.60">
    <property type="entry name" value="FAD/NAD(P)-binding domain"/>
    <property type="match status" value="1"/>
</dbReference>
<comment type="cofactor">
    <cofactor evidence="1">
        <name>FAD</name>
        <dbReference type="ChEBI" id="CHEBI:57692"/>
    </cofactor>
</comment>
<reference evidence="7 8" key="1">
    <citation type="submission" date="2013-04" db="EMBL/GenBank/DDBJ databases">
        <title>Oceanococcus atlanticus 22II-S10r2 Genome Sequencing.</title>
        <authorList>
            <person name="Lai Q."/>
            <person name="Li G."/>
            <person name="Shao Z."/>
        </authorList>
    </citation>
    <scope>NUCLEOTIDE SEQUENCE [LARGE SCALE GENOMIC DNA]</scope>
    <source>
        <strain evidence="7 8">22II-S10r2</strain>
    </source>
</reference>
<dbReference type="PANTHER" id="PTHR13789:SF318">
    <property type="entry name" value="GERANYLGERANYL DIPHOSPHATE REDUCTASE"/>
    <property type="match status" value="1"/>
</dbReference>
<keyword evidence="2" id="KW-0285">Flavoprotein</keyword>
<proteinExistence type="predicted"/>
<dbReference type="InterPro" id="IPR050493">
    <property type="entry name" value="FAD-dep_Monooxygenase_BioMet"/>
</dbReference>
<keyword evidence="8" id="KW-1185">Reference proteome</keyword>
<dbReference type="EMBL" id="AQQV01000003">
    <property type="protein sequence ID" value="ORE85825.1"/>
    <property type="molecule type" value="Genomic_DNA"/>
</dbReference>
<evidence type="ECO:0000256" key="4">
    <source>
        <dbReference type="ARBA" id="ARBA00023002"/>
    </source>
</evidence>
<evidence type="ECO:0000256" key="5">
    <source>
        <dbReference type="ARBA" id="ARBA00023033"/>
    </source>
</evidence>
<dbReference type="SUPFAM" id="SSF54373">
    <property type="entry name" value="FAD-linked reductases, C-terminal domain"/>
    <property type="match status" value="1"/>
</dbReference>
<evidence type="ECO:0000313" key="8">
    <source>
        <dbReference type="Proteomes" id="UP000192342"/>
    </source>
</evidence>
<sequence>MLRRGSALSGHAIICGAGIGGLSAALALHARGWSVQVIEQAEELREVGAGLQLSPNACKVLQALDVLPELDALSFAPQALEMRLGRSGQSIFRIALQAPAAARWNAPYLHLHRADLLQVLTQSLMIRVPGALRLNARLEQLKHSASGVEVKLSCGQRLHGDLLIGADGIHSRVREILFGPDRPRFTGHVAWRAVAPVEALGQHRPPPSACVWTGPQRHAVTYRLRGGALANFVGVIEQAHWERESWHEQGPREQVLADFAGWHPIVTRLIESAAVHHRWALFDRPPLTSWQHRHCVLLGDACHPMLPFMAQGAAMAIEDAWALASSLDAAAQISPALARYESWRKPRTSRVQAASRANAKVFHRPAPAYWPLWLLARLWPDFFHRRQDWLYAYDVTDPTSENT</sequence>
<evidence type="ECO:0000256" key="1">
    <source>
        <dbReference type="ARBA" id="ARBA00001974"/>
    </source>
</evidence>
<keyword evidence="3" id="KW-0274">FAD</keyword>
<evidence type="ECO:0000313" key="7">
    <source>
        <dbReference type="EMBL" id="ORE85825.1"/>
    </source>
</evidence>
<accession>A0A1Y1SBX2</accession>
<evidence type="ECO:0000256" key="2">
    <source>
        <dbReference type="ARBA" id="ARBA00022630"/>
    </source>
</evidence>
<keyword evidence="4" id="KW-0560">Oxidoreductase</keyword>
<dbReference type="AlphaFoldDB" id="A0A1Y1SBX2"/>
<feature type="domain" description="FAD-binding" evidence="6">
    <location>
        <begin position="12"/>
        <end position="352"/>
    </location>
</feature>
<dbReference type="OrthoDB" id="5499180at2"/>
<organism evidence="7 8">
    <name type="scientific">Oceanococcus atlanticus</name>
    <dbReference type="NCBI Taxonomy" id="1317117"/>
    <lineage>
        <taxon>Bacteria</taxon>
        <taxon>Pseudomonadati</taxon>
        <taxon>Pseudomonadota</taxon>
        <taxon>Gammaproteobacteria</taxon>
        <taxon>Chromatiales</taxon>
        <taxon>Oceanococcaceae</taxon>
        <taxon>Oceanococcus</taxon>
    </lineage>
</organism>
<dbReference type="SUPFAM" id="SSF51905">
    <property type="entry name" value="FAD/NAD(P)-binding domain"/>
    <property type="match status" value="1"/>
</dbReference>
<gene>
    <name evidence="7" type="ORF">ATO7_11048</name>
</gene>
<dbReference type="InterPro" id="IPR002938">
    <property type="entry name" value="FAD-bd"/>
</dbReference>
<dbReference type="Pfam" id="PF01494">
    <property type="entry name" value="FAD_binding_3"/>
    <property type="match status" value="1"/>
</dbReference>